<comment type="caution">
    <text evidence="1">The sequence shown here is derived from an EMBL/GenBank/DDBJ whole genome shotgun (WGS) entry which is preliminary data.</text>
</comment>
<evidence type="ECO:0000313" key="2">
    <source>
        <dbReference type="EMBL" id="KRZ31825.1"/>
    </source>
</evidence>
<dbReference type="EMBL" id="JYDR01000029">
    <property type="protein sequence ID" value="KRY74032.1"/>
    <property type="molecule type" value="Genomic_DNA"/>
</dbReference>
<dbReference type="EMBL" id="JYDS01000021">
    <property type="protein sequence ID" value="KRZ31825.1"/>
    <property type="molecule type" value="Genomic_DNA"/>
</dbReference>
<sequence length="191" mass="21141">LLNCCAEKFQLTTTHSEENQSFPYNRPNLLLSCAYSLNHTFQKKELPHASEQTQPKRSIQASRQAATACAYVSAGLFTISPVITDLFCKSVHATLVALLKLNKSLLFCKFSQQASYKNAACFPCIARFSPELQLFNKAFYSHGIQPTGPFNIARRFGHCRSGSAILRPQATHIDGQIGELFQRSPDAGSPI</sequence>
<dbReference type="AlphaFoldDB" id="A0A0V1EJQ8"/>
<evidence type="ECO:0000313" key="1">
    <source>
        <dbReference type="EMBL" id="KRY74032.1"/>
    </source>
</evidence>
<gene>
    <name evidence="1" type="ORF">T4A_100</name>
    <name evidence="2" type="ORF">T4B_14336</name>
</gene>
<proteinExistence type="predicted"/>
<dbReference type="Proteomes" id="UP000054805">
    <property type="component" value="Unassembled WGS sequence"/>
</dbReference>
<keyword evidence="4" id="KW-1185">Reference proteome</keyword>
<evidence type="ECO:0000313" key="4">
    <source>
        <dbReference type="Proteomes" id="UP000054805"/>
    </source>
</evidence>
<protein>
    <submittedName>
        <fullName evidence="1">Uncharacterized protein</fullName>
    </submittedName>
</protein>
<dbReference type="Proteomes" id="UP000054632">
    <property type="component" value="Unassembled WGS sequence"/>
</dbReference>
<feature type="non-terminal residue" evidence="1">
    <location>
        <position position="1"/>
    </location>
</feature>
<reference evidence="3 4" key="1">
    <citation type="submission" date="2015-01" db="EMBL/GenBank/DDBJ databases">
        <title>Evolution of Trichinella species and genotypes.</title>
        <authorList>
            <person name="Korhonen P.K."/>
            <person name="Edoardo P."/>
            <person name="Giuseppe L.R."/>
            <person name="Gasser R.B."/>
        </authorList>
    </citation>
    <scope>NUCLEOTIDE SEQUENCE [LARGE SCALE GENOMIC DNA]</scope>
    <source>
        <strain evidence="1">ISS13</strain>
        <strain evidence="2">ISS588</strain>
    </source>
</reference>
<organism evidence="1 3">
    <name type="scientific">Trichinella pseudospiralis</name>
    <name type="common">Parasitic roundworm</name>
    <dbReference type="NCBI Taxonomy" id="6337"/>
    <lineage>
        <taxon>Eukaryota</taxon>
        <taxon>Metazoa</taxon>
        <taxon>Ecdysozoa</taxon>
        <taxon>Nematoda</taxon>
        <taxon>Enoplea</taxon>
        <taxon>Dorylaimia</taxon>
        <taxon>Trichinellida</taxon>
        <taxon>Trichinellidae</taxon>
        <taxon>Trichinella</taxon>
    </lineage>
</organism>
<evidence type="ECO:0000313" key="3">
    <source>
        <dbReference type="Proteomes" id="UP000054632"/>
    </source>
</evidence>
<name>A0A0V1EJQ8_TRIPS</name>
<accession>A0A0V1EJQ8</accession>